<keyword evidence="2" id="KW-0732">Signal</keyword>
<keyword evidence="5" id="KW-1185">Reference proteome</keyword>
<dbReference type="InterPro" id="IPR053183">
    <property type="entry name" value="ASL1"/>
</dbReference>
<evidence type="ECO:0000259" key="3">
    <source>
        <dbReference type="Pfam" id="PF11790"/>
    </source>
</evidence>
<dbReference type="OrthoDB" id="43654at2759"/>
<dbReference type="PANTHER" id="PTHR34154">
    <property type="entry name" value="ALKALI-SENSITIVE LINKAGE PROTEIN 1"/>
    <property type="match status" value="1"/>
</dbReference>
<feature type="compositionally biased region" description="Low complexity" evidence="1">
    <location>
        <begin position="183"/>
        <end position="219"/>
    </location>
</feature>
<keyword evidence="4" id="KW-0378">Hydrolase</keyword>
<accession>A0A6A6GQ53</accession>
<evidence type="ECO:0000313" key="4">
    <source>
        <dbReference type="EMBL" id="KAF2227862.1"/>
    </source>
</evidence>
<feature type="region of interest" description="Disordered" evidence="1">
    <location>
        <begin position="51"/>
        <end position="101"/>
    </location>
</feature>
<dbReference type="Proteomes" id="UP000799538">
    <property type="component" value="Unassembled WGS sequence"/>
</dbReference>
<dbReference type="GO" id="GO:0071966">
    <property type="term" value="P:fungal-type cell wall polysaccharide metabolic process"/>
    <property type="evidence" value="ECO:0007669"/>
    <property type="project" value="TreeGrafter"/>
</dbReference>
<dbReference type="Gene3D" id="3.20.20.80">
    <property type="entry name" value="Glycosidases"/>
    <property type="match status" value="1"/>
</dbReference>
<organism evidence="4 5">
    <name type="scientific">Elsinoe ampelina</name>
    <dbReference type="NCBI Taxonomy" id="302913"/>
    <lineage>
        <taxon>Eukaryota</taxon>
        <taxon>Fungi</taxon>
        <taxon>Dikarya</taxon>
        <taxon>Ascomycota</taxon>
        <taxon>Pezizomycotina</taxon>
        <taxon>Dothideomycetes</taxon>
        <taxon>Dothideomycetidae</taxon>
        <taxon>Myriangiales</taxon>
        <taxon>Elsinoaceae</taxon>
        <taxon>Elsinoe</taxon>
    </lineage>
</organism>
<dbReference type="EMBL" id="ML992501">
    <property type="protein sequence ID" value="KAF2227862.1"/>
    <property type="molecule type" value="Genomic_DNA"/>
</dbReference>
<feature type="signal peptide" evidence="2">
    <location>
        <begin position="1"/>
        <end position="20"/>
    </location>
</feature>
<feature type="region of interest" description="Disordered" evidence="1">
    <location>
        <begin position="183"/>
        <end position="248"/>
    </location>
</feature>
<reference evidence="5" key="1">
    <citation type="journal article" date="2020" name="Stud. Mycol.">
        <title>101 Dothideomycetes genomes: A test case for predicting lifestyles and emergence of pathogens.</title>
        <authorList>
            <person name="Haridas S."/>
            <person name="Albert R."/>
            <person name="Binder M."/>
            <person name="Bloem J."/>
            <person name="LaButti K."/>
            <person name="Salamov A."/>
            <person name="Andreopoulos B."/>
            <person name="Baker S."/>
            <person name="Barry K."/>
            <person name="Bills G."/>
            <person name="Bluhm B."/>
            <person name="Cannon C."/>
            <person name="Castanera R."/>
            <person name="Culley D."/>
            <person name="Daum C."/>
            <person name="Ezra D."/>
            <person name="Gonzalez J."/>
            <person name="Henrissat B."/>
            <person name="Kuo A."/>
            <person name="Liang C."/>
            <person name="Lipzen A."/>
            <person name="Lutzoni F."/>
            <person name="Magnuson J."/>
            <person name="Mondo S."/>
            <person name="Nolan M."/>
            <person name="Ohm R."/>
            <person name="Pangilinan J."/>
            <person name="Park H.-J."/>
            <person name="Ramirez L."/>
            <person name="Alfaro M."/>
            <person name="Sun H."/>
            <person name="Tritt A."/>
            <person name="Yoshinaga Y."/>
            <person name="Zwiers L.-H."/>
            <person name="Turgeon B."/>
            <person name="Goodwin S."/>
            <person name="Spatafora J."/>
            <person name="Crous P."/>
            <person name="Grigoriev I."/>
        </authorList>
    </citation>
    <scope>NUCLEOTIDE SEQUENCE [LARGE SCALE GENOMIC DNA]</scope>
    <source>
        <strain evidence="5">CECT 20119</strain>
    </source>
</reference>
<evidence type="ECO:0000313" key="5">
    <source>
        <dbReference type="Proteomes" id="UP000799538"/>
    </source>
</evidence>
<feature type="compositionally biased region" description="Low complexity" evidence="1">
    <location>
        <begin position="145"/>
        <end position="159"/>
    </location>
</feature>
<proteinExistence type="predicted"/>
<feature type="chain" id="PRO_5025633513" evidence="2">
    <location>
        <begin position="21"/>
        <end position="506"/>
    </location>
</feature>
<dbReference type="PANTHER" id="PTHR34154:SF3">
    <property type="entry name" value="ALKALI-SENSITIVE LINKAGE PROTEIN 1"/>
    <property type="match status" value="1"/>
</dbReference>
<dbReference type="Pfam" id="PF11790">
    <property type="entry name" value="Glyco_hydro_cc"/>
    <property type="match status" value="1"/>
</dbReference>
<name>A0A6A6GQ53_9PEZI</name>
<evidence type="ECO:0000256" key="1">
    <source>
        <dbReference type="SAM" id="MobiDB-lite"/>
    </source>
</evidence>
<feature type="domain" description="Asl1-like glycosyl hydrolase catalytic" evidence="3">
    <location>
        <begin position="265"/>
        <end position="499"/>
    </location>
</feature>
<protein>
    <submittedName>
        <fullName evidence="4">Glycosyl hydrolase catalytic core-domain-containing protein</fullName>
    </submittedName>
</protein>
<gene>
    <name evidence="4" type="ORF">BDZ85DRAFT_255011</name>
</gene>
<feature type="compositionally biased region" description="Low complexity" evidence="1">
    <location>
        <begin position="51"/>
        <end position="83"/>
    </location>
</feature>
<evidence type="ECO:0000256" key="2">
    <source>
        <dbReference type="SAM" id="SignalP"/>
    </source>
</evidence>
<feature type="compositionally biased region" description="Gly residues" evidence="1">
    <location>
        <begin position="84"/>
        <end position="93"/>
    </location>
</feature>
<feature type="compositionally biased region" description="Acidic residues" evidence="1">
    <location>
        <begin position="132"/>
        <end position="144"/>
    </location>
</feature>
<dbReference type="AlphaFoldDB" id="A0A6A6GQ53"/>
<sequence length="506" mass="51751">MAPVTQLGLVFLTIASVAFAERHAHVRGHRHVNRRQNRPYLTAPYGFTNGTVTVGPTGTGSVPDQTSTRTETLTSTLTQTLTAPGGGETGGAGDVPVGGDSAPTCGGTQYVTVTESVTVTASAGTPSTTPDAGEDEGDDEEEDSPVPSSSSALPSYAAPSSPAAAYVSTESSAPVAEVTPSSYVAPAPAPTTSSSTSELPAYTPPASYEAPAPAPSSSAVTTRDLPSATSSSSAAASPTGGYSGGNTGSTGLRTKRGCLYEYGLNDCAELASGGKLSWITNWSDKPDDKTSGLTFIPQLWGHTKVGGDGKVHDYTVGWQDNCKAALDAGSPAILGFNEPNIASQAALDAGAAASLWQEQIVKPFGSSGKILVSPGVTSEQNGPDDNKVYPGLDWLSSFRSAGAQWDATAVHMYANCNADAQDQLGYLKNMVNEAGKRFGPNVWVTEFGCELSTPAPADKQAAFISAAIEYLENEPSVKQYAAFKADTLAGNAAGSAYASMDSKAAS</sequence>
<feature type="compositionally biased region" description="Low complexity" evidence="1">
    <location>
        <begin position="226"/>
        <end position="240"/>
    </location>
</feature>
<dbReference type="InterPro" id="IPR024655">
    <property type="entry name" value="Asl1_glyco_hydro_catalytic"/>
</dbReference>
<dbReference type="SUPFAM" id="SSF51445">
    <property type="entry name" value="(Trans)glycosidases"/>
    <property type="match status" value="1"/>
</dbReference>
<dbReference type="GO" id="GO:0009277">
    <property type="term" value="C:fungal-type cell wall"/>
    <property type="evidence" value="ECO:0007669"/>
    <property type="project" value="TreeGrafter"/>
</dbReference>
<feature type="region of interest" description="Disordered" evidence="1">
    <location>
        <begin position="118"/>
        <end position="159"/>
    </location>
</feature>
<dbReference type="GO" id="GO:0016787">
    <property type="term" value="F:hydrolase activity"/>
    <property type="evidence" value="ECO:0007669"/>
    <property type="project" value="UniProtKB-KW"/>
</dbReference>
<dbReference type="InterPro" id="IPR017853">
    <property type="entry name" value="GH"/>
</dbReference>